<protein>
    <submittedName>
        <fullName evidence="8">DMT family transporter</fullName>
    </submittedName>
</protein>
<feature type="transmembrane region" description="Helical" evidence="6">
    <location>
        <begin position="212"/>
        <end position="233"/>
    </location>
</feature>
<accession>A0A9D9NFS4</accession>
<feature type="transmembrane region" description="Helical" evidence="6">
    <location>
        <begin position="150"/>
        <end position="168"/>
    </location>
</feature>
<dbReference type="PANTHER" id="PTHR32322:SF2">
    <property type="entry name" value="EAMA DOMAIN-CONTAINING PROTEIN"/>
    <property type="match status" value="1"/>
</dbReference>
<reference evidence="8" key="1">
    <citation type="submission" date="2020-10" db="EMBL/GenBank/DDBJ databases">
        <authorList>
            <person name="Gilroy R."/>
        </authorList>
    </citation>
    <scope>NUCLEOTIDE SEQUENCE</scope>
    <source>
        <strain evidence="8">B2-22910</strain>
    </source>
</reference>
<keyword evidence="4 6" id="KW-1133">Transmembrane helix</keyword>
<dbReference type="InterPro" id="IPR000620">
    <property type="entry name" value="EamA_dom"/>
</dbReference>
<dbReference type="Proteomes" id="UP000823603">
    <property type="component" value="Unassembled WGS sequence"/>
</dbReference>
<feature type="transmembrane region" description="Helical" evidence="6">
    <location>
        <begin position="38"/>
        <end position="56"/>
    </location>
</feature>
<dbReference type="SUPFAM" id="SSF103481">
    <property type="entry name" value="Multidrug resistance efflux transporter EmrE"/>
    <property type="match status" value="2"/>
</dbReference>
<evidence type="ECO:0000256" key="2">
    <source>
        <dbReference type="ARBA" id="ARBA00007362"/>
    </source>
</evidence>
<keyword evidence="3 6" id="KW-0812">Transmembrane</keyword>
<dbReference type="InterPro" id="IPR050638">
    <property type="entry name" value="AA-Vitamin_Transporters"/>
</dbReference>
<comment type="caution">
    <text evidence="8">The sequence shown here is derived from an EMBL/GenBank/DDBJ whole genome shotgun (WGS) entry which is preliminary data.</text>
</comment>
<organism evidence="8 9">
    <name type="scientific">Candidatus Cryptobacteroides faecavium</name>
    <dbReference type="NCBI Taxonomy" id="2840762"/>
    <lineage>
        <taxon>Bacteria</taxon>
        <taxon>Pseudomonadati</taxon>
        <taxon>Bacteroidota</taxon>
        <taxon>Bacteroidia</taxon>
        <taxon>Bacteroidales</taxon>
        <taxon>Candidatus Cryptobacteroides</taxon>
    </lineage>
</organism>
<reference evidence="8" key="2">
    <citation type="journal article" date="2021" name="PeerJ">
        <title>Extensive microbial diversity within the chicken gut microbiome revealed by metagenomics and culture.</title>
        <authorList>
            <person name="Gilroy R."/>
            <person name="Ravi A."/>
            <person name="Getino M."/>
            <person name="Pursley I."/>
            <person name="Horton D.L."/>
            <person name="Alikhan N.F."/>
            <person name="Baker D."/>
            <person name="Gharbi K."/>
            <person name="Hall N."/>
            <person name="Watson M."/>
            <person name="Adriaenssens E.M."/>
            <person name="Foster-Nyarko E."/>
            <person name="Jarju S."/>
            <person name="Secka A."/>
            <person name="Antonio M."/>
            <person name="Oren A."/>
            <person name="Chaudhuri R.R."/>
            <person name="La Ragione R."/>
            <person name="Hildebrand F."/>
            <person name="Pallen M.J."/>
        </authorList>
    </citation>
    <scope>NUCLEOTIDE SEQUENCE</scope>
    <source>
        <strain evidence="8">B2-22910</strain>
    </source>
</reference>
<feature type="transmembrane region" description="Helical" evidence="6">
    <location>
        <begin position="92"/>
        <end position="114"/>
    </location>
</feature>
<dbReference type="EMBL" id="JADIMB010000127">
    <property type="protein sequence ID" value="MBO8471829.1"/>
    <property type="molecule type" value="Genomic_DNA"/>
</dbReference>
<evidence type="ECO:0000256" key="1">
    <source>
        <dbReference type="ARBA" id="ARBA00004141"/>
    </source>
</evidence>
<dbReference type="AlphaFoldDB" id="A0A9D9NFS4"/>
<evidence type="ECO:0000256" key="5">
    <source>
        <dbReference type="ARBA" id="ARBA00023136"/>
    </source>
</evidence>
<feature type="transmembrane region" description="Helical" evidence="6">
    <location>
        <begin position="270"/>
        <end position="288"/>
    </location>
</feature>
<evidence type="ECO:0000259" key="7">
    <source>
        <dbReference type="Pfam" id="PF00892"/>
    </source>
</evidence>
<feature type="transmembrane region" description="Helical" evidence="6">
    <location>
        <begin position="121"/>
        <end position="138"/>
    </location>
</feature>
<feature type="transmembrane region" description="Helical" evidence="6">
    <location>
        <begin position="245"/>
        <end position="264"/>
    </location>
</feature>
<comment type="subcellular location">
    <subcellularLocation>
        <location evidence="1">Membrane</location>
        <topology evidence="1">Multi-pass membrane protein</topology>
    </subcellularLocation>
</comment>
<proteinExistence type="inferred from homology"/>
<evidence type="ECO:0000256" key="6">
    <source>
        <dbReference type="SAM" id="Phobius"/>
    </source>
</evidence>
<name>A0A9D9NFS4_9BACT</name>
<evidence type="ECO:0000256" key="4">
    <source>
        <dbReference type="ARBA" id="ARBA00022989"/>
    </source>
</evidence>
<evidence type="ECO:0000313" key="8">
    <source>
        <dbReference type="EMBL" id="MBO8471829.1"/>
    </source>
</evidence>
<dbReference type="InterPro" id="IPR037185">
    <property type="entry name" value="EmrE-like"/>
</dbReference>
<dbReference type="GO" id="GO:0016020">
    <property type="term" value="C:membrane"/>
    <property type="evidence" value="ECO:0007669"/>
    <property type="project" value="UniProtKB-SubCell"/>
</dbReference>
<keyword evidence="5 6" id="KW-0472">Membrane</keyword>
<comment type="similarity">
    <text evidence="2">Belongs to the EamA transporter family.</text>
</comment>
<feature type="transmembrane region" description="Helical" evidence="6">
    <location>
        <begin position="180"/>
        <end position="200"/>
    </location>
</feature>
<feature type="transmembrane region" description="Helical" evidence="6">
    <location>
        <begin position="5"/>
        <end position="26"/>
    </location>
</feature>
<dbReference type="Pfam" id="PF00892">
    <property type="entry name" value="EamA"/>
    <property type="match status" value="2"/>
</dbReference>
<feature type="domain" description="EamA" evidence="7">
    <location>
        <begin position="6"/>
        <end position="137"/>
    </location>
</feature>
<evidence type="ECO:0000313" key="9">
    <source>
        <dbReference type="Proteomes" id="UP000823603"/>
    </source>
</evidence>
<evidence type="ECO:0000256" key="3">
    <source>
        <dbReference type="ARBA" id="ARBA00022692"/>
    </source>
</evidence>
<sequence>MAGTFWGYLAGIVTGVTYGLNPLFAVPLMKSGVSVDTILFFRYFLAVVILGAWLALRKESFRITWHQARRLLILGLLFSLSSLTLFEAYHYIPSGVATTIVFLYPVLVALIMMFLKVYPTWQVWVSIIATFVGVLFLCRTDGAHTMQWRGLALSFASALSYAMFIVIINRSRSVHQISNTLLTFYALLTGVVVFSLHAFFSHAPLLAGIHGVSPWINLVGLALLPTIVSTATLAMATRIIGATRASVLGVFEPVTAILVGAIAFGESITVNVVIGIILTMAAIIFMIVSPGKSKGLS</sequence>
<gene>
    <name evidence="8" type="ORF">IAB82_08570</name>
</gene>
<feature type="transmembrane region" description="Helical" evidence="6">
    <location>
        <begin position="68"/>
        <end position="86"/>
    </location>
</feature>
<dbReference type="PANTHER" id="PTHR32322">
    <property type="entry name" value="INNER MEMBRANE TRANSPORTER"/>
    <property type="match status" value="1"/>
</dbReference>
<feature type="domain" description="EamA" evidence="7">
    <location>
        <begin position="149"/>
        <end position="287"/>
    </location>
</feature>